<keyword evidence="3 8" id="KW-0863">Zinc-finger</keyword>
<feature type="domain" description="GATA-type" evidence="10">
    <location>
        <begin position="741"/>
        <end position="794"/>
    </location>
</feature>
<dbReference type="PhylomeDB" id="B4JPN3"/>
<dbReference type="PRINTS" id="PR00619">
    <property type="entry name" value="GATAZNFINGER"/>
</dbReference>
<evidence type="ECO:0000259" key="10">
    <source>
        <dbReference type="PROSITE" id="PS50114"/>
    </source>
</evidence>
<dbReference type="Gene3D" id="3.40.1800.20">
    <property type="match status" value="1"/>
</dbReference>
<reference evidence="11 12" key="1">
    <citation type="journal article" date="2007" name="Nature">
        <title>Evolution of genes and genomes on the Drosophila phylogeny.</title>
        <authorList>
            <consortium name="Drosophila 12 Genomes Consortium"/>
            <person name="Clark A.G."/>
            <person name="Eisen M.B."/>
            <person name="Smith D.R."/>
            <person name="Bergman C.M."/>
            <person name="Oliver B."/>
            <person name="Markow T.A."/>
            <person name="Kaufman T.C."/>
            <person name="Kellis M."/>
            <person name="Gelbart W."/>
            <person name="Iyer V.N."/>
            <person name="Pollard D.A."/>
            <person name="Sackton T.B."/>
            <person name="Larracuente A.M."/>
            <person name="Singh N.D."/>
            <person name="Abad J.P."/>
            <person name="Abt D.N."/>
            <person name="Adryan B."/>
            <person name="Aguade M."/>
            <person name="Akashi H."/>
            <person name="Anderson W.W."/>
            <person name="Aquadro C.F."/>
            <person name="Ardell D.H."/>
            <person name="Arguello R."/>
            <person name="Artieri C.G."/>
            <person name="Barbash D.A."/>
            <person name="Barker D."/>
            <person name="Barsanti P."/>
            <person name="Batterham P."/>
            <person name="Batzoglou S."/>
            <person name="Begun D."/>
            <person name="Bhutkar A."/>
            <person name="Blanco E."/>
            <person name="Bosak S.A."/>
            <person name="Bradley R.K."/>
            <person name="Brand A.D."/>
            <person name="Brent M.R."/>
            <person name="Brooks A.N."/>
            <person name="Brown R.H."/>
            <person name="Butlin R.K."/>
            <person name="Caggese C."/>
            <person name="Calvi B.R."/>
            <person name="Bernardo de Carvalho A."/>
            <person name="Caspi A."/>
            <person name="Castrezana S."/>
            <person name="Celniker S.E."/>
            <person name="Chang J.L."/>
            <person name="Chapple C."/>
            <person name="Chatterji S."/>
            <person name="Chinwalla A."/>
            <person name="Civetta A."/>
            <person name="Clifton S.W."/>
            <person name="Comeron J.M."/>
            <person name="Costello J.C."/>
            <person name="Coyne J.A."/>
            <person name="Daub J."/>
            <person name="David R.G."/>
            <person name="Delcher A.L."/>
            <person name="Delehaunty K."/>
            <person name="Do C.B."/>
            <person name="Ebling H."/>
            <person name="Edwards K."/>
            <person name="Eickbush T."/>
            <person name="Evans J.D."/>
            <person name="Filipski A."/>
            <person name="Findeiss S."/>
            <person name="Freyhult E."/>
            <person name="Fulton L."/>
            <person name="Fulton R."/>
            <person name="Garcia A.C."/>
            <person name="Gardiner A."/>
            <person name="Garfield D.A."/>
            <person name="Garvin B.E."/>
            <person name="Gibson G."/>
            <person name="Gilbert D."/>
            <person name="Gnerre S."/>
            <person name="Godfrey J."/>
            <person name="Good R."/>
            <person name="Gotea V."/>
            <person name="Gravely B."/>
            <person name="Greenberg A.J."/>
            <person name="Griffiths-Jones S."/>
            <person name="Gross S."/>
            <person name="Guigo R."/>
            <person name="Gustafson E.A."/>
            <person name="Haerty W."/>
            <person name="Hahn M.W."/>
            <person name="Halligan D.L."/>
            <person name="Halpern A.L."/>
            <person name="Halter G.M."/>
            <person name="Han M.V."/>
            <person name="Heger A."/>
            <person name="Hillier L."/>
            <person name="Hinrichs A.S."/>
            <person name="Holmes I."/>
            <person name="Hoskins R.A."/>
            <person name="Hubisz M.J."/>
            <person name="Hultmark D."/>
            <person name="Huntley M.A."/>
            <person name="Jaffe D.B."/>
            <person name="Jagadeeshan S."/>
            <person name="Jeck W.R."/>
            <person name="Johnson J."/>
            <person name="Jones C.D."/>
            <person name="Jordan W.C."/>
            <person name="Karpen G.H."/>
            <person name="Kataoka E."/>
            <person name="Keightley P.D."/>
            <person name="Kheradpour P."/>
            <person name="Kirkness E.F."/>
            <person name="Koerich L.B."/>
            <person name="Kristiansen K."/>
            <person name="Kudrna D."/>
            <person name="Kulathinal R.J."/>
            <person name="Kumar S."/>
            <person name="Kwok R."/>
            <person name="Lander E."/>
            <person name="Langley C.H."/>
            <person name="Lapoint R."/>
            <person name="Lazzaro B.P."/>
            <person name="Lee S.J."/>
            <person name="Levesque L."/>
            <person name="Li R."/>
            <person name="Lin C.F."/>
            <person name="Lin M.F."/>
            <person name="Lindblad-Toh K."/>
            <person name="Llopart A."/>
            <person name="Long M."/>
            <person name="Low L."/>
            <person name="Lozovsky E."/>
            <person name="Lu J."/>
            <person name="Luo M."/>
            <person name="Machado C.A."/>
            <person name="Makalowski W."/>
            <person name="Marzo M."/>
            <person name="Matsuda M."/>
            <person name="Matzkin L."/>
            <person name="McAllister B."/>
            <person name="McBride C.S."/>
            <person name="McKernan B."/>
            <person name="McKernan K."/>
            <person name="Mendez-Lago M."/>
            <person name="Minx P."/>
            <person name="Mollenhauer M.U."/>
            <person name="Montooth K."/>
            <person name="Mount S.M."/>
            <person name="Mu X."/>
            <person name="Myers E."/>
            <person name="Negre B."/>
            <person name="Newfeld S."/>
            <person name="Nielsen R."/>
            <person name="Noor M.A."/>
            <person name="O'Grady P."/>
            <person name="Pachter L."/>
            <person name="Papaceit M."/>
            <person name="Parisi M.J."/>
            <person name="Parisi M."/>
            <person name="Parts L."/>
            <person name="Pedersen J.S."/>
            <person name="Pesole G."/>
            <person name="Phillippy A.M."/>
            <person name="Ponting C.P."/>
            <person name="Pop M."/>
            <person name="Porcelli D."/>
            <person name="Powell J.R."/>
            <person name="Prohaska S."/>
            <person name="Pruitt K."/>
            <person name="Puig M."/>
            <person name="Quesneville H."/>
            <person name="Ram K.R."/>
            <person name="Rand D."/>
            <person name="Rasmussen M.D."/>
            <person name="Reed L.K."/>
            <person name="Reenan R."/>
            <person name="Reily A."/>
            <person name="Remington K.A."/>
            <person name="Rieger T.T."/>
            <person name="Ritchie M.G."/>
            <person name="Robin C."/>
            <person name="Rogers Y.H."/>
            <person name="Rohde C."/>
            <person name="Rozas J."/>
            <person name="Rubenfield M.J."/>
            <person name="Ruiz A."/>
            <person name="Russo S."/>
            <person name="Salzberg S.L."/>
            <person name="Sanchez-Gracia A."/>
            <person name="Saranga D.J."/>
            <person name="Sato H."/>
            <person name="Schaeffer S.W."/>
            <person name="Schatz M.C."/>
            <person name="Schlenke T."/>
            <person name="Schwartz R."/>
            <person name="Segarra C."/>
            <person name="Singh R.S."/>
            <person name="Sirot L."/>
            <person name="Sirota M."/>
            <person name="Sisneros N.B."/>
            <person name="Smith C.D."/>
            <person name="Smith T.F."/>
            <person name="Spieth J."/>
            <person name="Stage D.E."/>
            <person name="Stark A."/>
            <person name="Stephan W."/>
            <person name="Strausberg R.L."/>
            <person name="Strempel S."/>
            <person name="Sturgill D."/>
            <person name="Sutton G."/>
            <person name="Sutton G.G."/>
            <person name="Tao W."/>
            <person name="Teichmann S."/>
            <person name="Tobari Y.N."/>
            <person name="Tomimura Y."/>
            <person name="Tsolas J.M."/>
            <person name="Valente V.L."/>
            <person name="Venter E."/>
            <person name="Venter J.C."/>
            <person name="Vicario S."/>
            <person name="Vieira F.G."/>
            <person name="Vilella A.J."/>
            <person name="Villasante A."/>
            <person name="Walenz B."/>
            <person name="Wang J."/>
            <person name="Wasserman M."/>
            <person name="Watts T."/>
            <person name="Wilson D."/>
            <person name="Wilson R.K."/>
            <person name="Wing R.A."/>
            <person name="Wolfner M.F."/>
            <person name="Wong A."/>
            <person name="Wong G.K."/>
            <person name="Wu C.I."/>
            <person name="Wu G."/>
            <person name="Yamamoto D."/>
            <person name="Yang H.P."/>
            <person name="Yang S.P."/>
            <person name="Yorke J.A."/>
            <person name="Yoshida K."/>
            <person name="Zdobnov E."/>
            <person name="Zhang P."/>
            <person name="Zhang Y."/>
            <person name="Zimin A.V."/>
            <person name="Baldwin J."/>
            <person name="Abdouelleil A."/>
            <person name="Abdulkadir J."/>
            <person name="Abebe A."/>
            <person name="Abera B."/>
            <person name="Abreu J."/>
            <person name="Acer S.C."/>
            <person name="Aftuck L."/>
            <person name="Alexander A."/>
            <person name="An P."/>
            <person name="Anderson E."/>
            <person name="Anderson S."/>
            <person name="Arachi H."/>
            <person name="Azer M."/>
            <person name="Bachantsang P."/>
            <person name="Barry A."/>
            <person name="Bayul T."/>
            <person name="Berlin A."/>
            <person name="Bessette D."/>
            <person name="Bloom T."/>
            <person name="Blye J."/>
            <person name="Boguslavskiy L."/>
            <person name="Bonnet C."/>
            <person name="Boukhgalter B."/>
            <person name="Bourzgui I."/>
            <person name="Brown A."/>
            <person name="Cahill P."/>
            <person name="Channer S."/>
            <person name="Cheshatsang Y."/>
            <person name="Chuda L."/>
            <person name="Citroen M."/>
            <person name="Collymore A."/>
            <person name="Cooke P."/>
            <person name="Costello M."/>
            <person name="D'Aco K."/>
            <person name="Daza R."/>
            <person name="De Haan G."/>
            <person name="DeGray S."/>
            <person name="DeMaso C."/>
            <person name="Dhargay N."/>
            <person name="Dooley K."/>
            <person name="Dooley E."/>
            <person name="Doricent M."/>
            <person name="Dorje P."/>
            <person name="Dorjee K."/>
            <person name="Dupes A."/>
            <person name="Elong R."/>
            <person name="Falk J."/>
            <person name="Farina A."/>
            <person name="Faro S."/>
            <person name="Ferguson D."/>
            <person name="Fisher S."/>
            <person name="Foley C.D."/>
            <person name="Franke A."/>
            <person name="Friedrich D."/>
            <person name="Gadbois L."/>
            <person name="Gearin G."/>
            <person name="Gearin C.R."/>
            <person name="Giannoukos G."/>
            <person name="Goode T."/>
            <person name="Graham J."/>
            <person name="Grandbois E."/>
            <person name="Grewal S."/>
            <person name="Gyaltsen K."/>
            <person name="Hafez N."/>
            <person name="Hagos B."/>
            <person name="Hall J."/>
            <person name="Henson C."/>
            <person name="Hollinger A."/>
            <person name="Honan T."/>
            <person name="Huard M.D."/>
            <person name="Hughes L."/>
            <person name="Hurhula B."/>
            <person name="Husby M.E."/>
            <person name="Kamat A."/>
            <person name="Kanga B."/>
            <person name="Kashin S."/>
            <person name="Khazanovich D."/>
            <person name="Kisner P."/>
            <person name="Lance K."/>
            <person name="Lara M."/>
            <person name="Lee W."/>
            <person name="Lennon N."/>
            <person name="Letendre F."/>
            <person name="LeVine R."/>
            <person name="Lipovsky A."/>
            <person name="Liu X."/>
            <person name="Liu J."/>
            <person name="Liu S."/>
            <person name="Lokyitsang T."/>
            <person name="Lokyitsang Y."/>
            <person name="Lubonja R."/>
            <person name="Lui A."/>
            <person name="MacDonald P."/>
            <person name="Magnisalis V."/>
            <person name="Maru K."/>
            <person name="Matthews C."/>
            <person name="McCusker W."/>
            <person name="McDonough S."/>
            <person name="Mehta T."/>
            <person name="Meldrim J."/>
            <person name="Meneus L."/>
            <person name="Mihai O."/>
            <person name="Mihalev A."/>
            <person name="Mihova T."/>
            <person name="Mittelman R."/>
            <person name="Mlenga V."/>
            <person name="Montmayeur A."/>
            <person name="Mulrain L."/>
            <person name="Navidi A."/>
            <person name="Naylor J."/>
            <person name="Negash T."/>
            <person name="Nguyen T."/>
            <person name="Nguyen N."/>
            <person name="Nicol R."/>
            <person name="Norbu C."/>
            <person name="Norbu N."/>
            <person name="Novod N."/>
            <person name="O'Neill B."/>
            <person name="Osman S."/>
            <person name="Markiewicz E."/>
            <person name="Oyono O.L."/>
            <person name="Patti C."/>
            <person name="Phunkhang P."/>
            <person name="Pierre F."/>
            <person name="Priest M."/>
            <person name="Raghuraman S."/>
            <person name="Rege F."/>
            <person name="Reyes R."/>
            <person name="Rise C."/>
            <person name="Rogov P."/>
            <person name="Ross K."/>
            <person name="Ryan E."/>
            <person name="Settipalli S."/>
            <person name="Shea T."/>
            <person name="Sherpa N."/>
            <person name="Shi L."/>
            <person name="Shih D."/>
            <person name="Sparrow T."/>
            <person name="Spaulding J."/>
            <person name="Stalker J."/>
            <person name="Stange-Thomann N."/>
            <person name="Stavropoulos S."/>
            <person name="Stone C."/>
            <person name="Strader C."/>
            <person name="Tesfaye S."/>
            <person name="Thomson T."/>
            <person name="Thoulutsang Y."/>
            <person name="Thoulutsang D."/>
            <person name="Topham K."/>
            <person name="Topping I."/>
            <person name="Tsamla T."/>
            <person name="Vassiliev H."/>
            <person name="Vo A."/>
            <person name="Wangchuk T."/>
            <person name="Wangdi T."/>
            <person name="Weiand M."/>
            <person name="Wilkinson J."/>
            <person name="Wilson A."/>
            <person name="Yadav S."/>
            <person name="Young G."/>
            <person name="Yu Q."/>
            <person name="Zembek L."/>
            <person name="Zhong D."/>
            <person name="Zimmer A."/>
            <person name="Zwirko Z."/>
            <person name="Jaffe D.B."/>
            <person name="Alvarez P."/>
            <person name="Brockman W."/>
            <person name="Butler J."/>
            <person name="Chin C."/>
            <person name="Gnerre S."/>
            <person name="Grabherr M."/>
            <person name="Kleber M."/>
            <person name="Mauceli E."/>
            <person name="MacCallum I."/>
        </authorList>
    </citation>
    <scope>NUCLEOTIDE SEQUENCE [LARGE SCALE GENOMIC DNA]</scope>
    <source>
        <strain evidence="12">Tucson 15287-2541.00</strain>
    </source>
</reference>
<keyword evidence="6" id="KW-0804">Transcription</keyword>
<evidence type="ECO:0000256" key="4">
    <source>
        <dbReference type="ARBA" id="ARBA00022833"/>
    </source>
</evidence>
<gene>
    <name evidence="11" type="primary">Dgri\GH13551</name>
    <name evidence="11" type="ORF">Dgri_GH13551</name>
</gene>
<dbReference type="Pfam" id="PF07776">
    <property type="entry name" value="zf-AD"/>
    <property type="match status" value="1"/>
</dbReference>
<evidence type="ECO:0000256" key="6">
    <source>
        <dbReference type="ARBA" id="ARBA00023163"/>
    </source>
</evidence>
<dbReference type="EMBL" id="CH916372">
    <property type="protein sequence ID" value="EDV98863.1"/>
    <property type="molecule type" value="Genomic_DNA"/>
</dbReference>
<evidence type="ECO:0000256" key="1">
    <source>
        <dbReference type="ARBA" id="ARBA00004123"/>
    </source>
</evidence>
<evidence type="ECO:0000256" key="5">
    <source>
        <dbReference type="ARBA" id="ARBA00023015"/>
    </source>
</evidence>
<keyword evidence="12" id="KW-1185">Reference proteome</keyword>
<dbReference type="FunCoup" id="B4JPN3">
    <property type="interactions" value="501"/>
</dbReference>
<organism evidence="12">
    <name type="scientific">Drosophila grimshawi</name>
    <name type="common">Hawaiian fruit fly</name>
    <name type="synonym">Idiomyia grimshawi</name>
    <dbReference type="NCBI Taxonomy" id="7222"/>
    <lineage>
        <taxon>Eukaryota</taxon>
        <taxon>Metazoa</taxon>
        <taxon>Ecdysozoa</taxon>
        <taxon>Arthropoda</taxon>
        <taxon>Hexapoda</taxon>
        <taxon>Insecta</taxon>
        <taxon>Pterygota</taxon>
        <taxon>Neoptera</taxon>
        <taxon>Endopterygota</taxon>
        <taxon>Diptera</taxon>
        <taxon>Brachycera</taxon>
        <taxon>Muscomorpha</taxon>
        <taxon>Ephydroidea</taxon>
        <taxon>Drosophilidae</taxon>
        <taxon>Drosophila</taxon>
        <taxon>Hawaiian Drosophila</taxon>
    </lineage>
</organism>
<dbReference type="eggNOG" id="KOG1601">
    <property type="taxonomic scope" value="Eukaryota"/>
</dbReference>
<dbReference type="OrthoDB" id="2162994at2759"/>
<dbReference type="AlphaFoldDB" id="B4JPN3"/>
<evidence type="ECO:0000313" key="12">
    <source>
        <dbReference type="Proteomes" id="UP000001070"/>
    </source>
</evidence>
<keyword evidence="5" id="KW-0805">Transcription regulation</keyword>
<dbReference type="InterPro" id="IPR012934">
    <property type="entry name" value="Znf_AD"/>
</dbReference>
<evidence type="ECO:0000256" key="7">
    <source>
        <dbReference type="ARBA" id="ARBA00023242"/>
    </source>
</evidence>
<dbReference type="GO" id="GO:0005634">
    <property type="term" value="C:nucleus"/>
    <property type="evidence" value="ECO:0007669"/>
    <property type="project" value="UniProtKB-SubCell"/>
</dbReference>
<dbReference type="PROSITE" id="PS00344">
    <property type="entry name" value="GATA_ZN_FINGER_1"/>
    <property type="match status" value="1"/>
</dbReference>
<dbReference type="GO" id="GO:0008270">
    <property type="term" value="F:zinc ion binding"/>
    <property type="evidence" value="ECO:0007669"/>
    <property type="project" value="UniProtKB-KW"/>
</dbReference>
<dbReference type="FunFam" id="3.30.50.10:FF:000002">
    <property type="entry name" value="Gata transcription factor gatad"/>
    <property type="match status" value="1"/>
</dbReference>
<protein>
    <submittedName>
        <fullName evidence="11">GH13551</fullName>
    </submittedName>
</protein>
<evidence type="ECO:0000256" key="3">
    <source>
        <dbReference type="ARBA" id="ARBA00022771"/>
    </source>
</evidence>
<dbReference type="CDD" id="cd00202">
    <property type="entry name" value="ZnF_GATA"/>
    <property type="match status" value="1"/>
</dbReference>
<accession>B4JPN3</accession>
<feature type="compositionally biased region" description="Low complexity" evidence="9">
    <location>
        <begin position="33"/>
        <end position="50"/>
    </location>
</feature>
<dbReference type="Gene3D" id="3.30.50.10">
    <property type="entry name" value="Erythroid Transcription Factor GATA-1, subunit A"/>
    <property type="match status" value="1"/>
</dbReference>
<dbReference type="SMR" id="B4JPN3"/>
<comment type="subcellular location">
    <subcellularLocation>
        <location evidence="1">Nucleus</location>
    </subcellularLocation>
</comment>
<dbReference type="OMA" id="ISNQDMP"/>
<dbReference type="GO" id="GO:0000978">
    <property type="term" value="F:RNA polymerase II cis-regulatory region sequence-specific DNA binding"/>
    <property type="evidence" value="ECO:0007669"/>
    <property type="project" value="TreeGrafter"/>
</dbReference>
<dbReference type="GO" id="GO:0000122">
    <property type="term" value="P:negative regulation of transcription by RNA polymerase II"/>
    <property type="evidence" value="ECO:0007669"/>
    <property type="project" value="TreeGrafter"/>
</dbReference>
<dbReference type="SUPFAM" id="SSF57716">
    <property type="entry name" value="Glucocorticoid receptor-like (DNA-binding domain)"/>
    <property type="match status" value="2"/>
</dbReference>
<dbReference type="Pfam" id="PF00320">
    <property type="entry name" value="GATA"/>
    <property type="match status" value="1"/>
</dbReference>
<dbReference type="GO" id="GO:0000981">
    <property type="term" value="F:DNA-binding transcription factor activity, RNA polymerase II-specific"/>
    <property type="evidence" value="ECO:0007669"/>
    <property type="project" value="TreeGrafter"/>
</dbReference>
<evidence type="ECO:0000256" key="9">
    <source>
        <dbReference type="SAM" id="MobiDB-lite"/>
    </source>
</evidence>
<dbReference type="STRING" id="7222.B4JPN3"/>
<dbReference type="PANTHER" id="PTHR10071">
    <property type="entry name" value="TRANSCRIPTION FACTOR GATA FAMILY MEMBER"/>
    <property type="match status" value="1"/>
</dbReference>
<feature type="region of interest" description="Disordered" evidence="9">
    <location>
        <begin position="31"/>
        <end position="50"/>
    </location>
</feature>
<dbReference type="InterPro" id="IPR000679">
    <property type="entry name" value="Znf_GATA"/>
</dbReference>
<dbReference type="InterPro" id="IPR039355">
    <property type="entry name" value="Transcription_factor_GATA"/>
</dbReference>
<evidence type="ECO:0000256" key="2">
    <source>
        <dbReference type="ARBA" id="ARBA00022723"/>
    </source>
</evidence>
<dbReference type="PANTHER" id="PTHR10071:SF281">
    <property type="entry name" value="BOX A-BINDING FACTOR-RELATED"/>
    <property type="match status" value="1"/>
</dbReference>
<evidence type="ECO:0000313" key="11">
    <source>
        <dbReference type="EMBL" id="EDV98863.1"/>
    </source>
</evidence>
<dbReference type="InParanoid" id="B4JPN3"/>
<evidence type="ECO:0000256" key="8">
    <source>
        <dbReference type="PROSITE-ProRule" id="PRU00094"/>
    </source>
</evidence>
<dbReference type="GO" id="GO:0045944">
    <property type="term" value="P:positive regulation of transcription by RNA polymerase II"/>
    <property type="evidence" value="ECO:0007669"/>
    <property type="project" value="TreeGrafter"/>
</dbReference>
<dbReference type="SMART" id="SM00868">
    <property type="entry name" value="zf-AD"/>
    <property type="match status" value="1"/>
</dbReference>
<sequence>MYNNVPHKYRQVCRLCLTLVSDCDIADLQIYKPSSSSSPPNDKIQQQQQQHNVKSCNIIHRNVSKCDPNNTCCCDNNHDDNNHDNDNDDNSLSVVAQCNNNNMERGTGTGIAASFNSHMHKNNYNTPSVPSSAAAAASASASANPPYTNIFARVFSNNSKQVETTAAELSQFNQSTSSTTTSTQDLESQPKLVKCETESFSQSCQSNVAYDNNTANTTTTAAAAISTPTKNIFLQNVEYNNQEHKDDSSTPHITIQIFNCLSIKPLPNDSYPSVVCRDCRIKLESFWKFRNMALNSHYALREFLTLSESSKLNSNDLEMKLDAILKSSSEAIAAKALTELSKSSKTRYSQRQPTLDGILKSNKEKEHHQIKIENQIKEFQTPLIYSNLYEMPTQPTVNTIERDAIMNQKPDTSSIASKLKLSDGYMELDNGVVCESVNTKVSDVEQYKKQLETAAVLMDISKKIVISPPCSNPQSPCLSAFVDTNMKSSVIKSKRPSNDNDMQDGMEIDLSIKKLKTDPCSQQNLVAPITRNLCQAPILDIRASPLRTDADFKNYSITINEVVGPSSYQLNTKTKQNTDSIASCLSDSEDSSDSNKLEMDIASAIYDRKTPESVSSDHATDAATTQLWQALARSAAKNKDESRATQLLRNMMSQSFVFPTPSTIALTKVPVEPIPLLKDMSESQSNVVKICRRKQSFPTKSDCVDAPDVKVADTFVRSETAITEGIKDKKCISSSTALSSSQKDMSCSNCGTLTTTIWRRSARGEMVCNACGLYYKLHGVNRPHSMRRDTIHTRRRRPKECEKSKKRTRHLACSSAVEYESDIINISIKCKKPDLSVCQETPTLSDSPFNKYKTEIAETTGTAETLKDVILKQTKSQSLPEFNETHAGEELSVPLNLVSSENNAKLTYNAK</sequence>
<dbReference type="GO" id="GO:0045165">
    <property type="term" value="P:cell fate commitment"/>
    <property type="evidence" value="ECO:0007669"/>
    <property type="project" value="TreeGrafter"/>
</dbReference>
<dbReference type="PROSITE" id="PS50114">
    <property type="entry name" value="GATA_ZN_FINGER_2"/>
    <property type="match status" value="1"/>
</dbReference>
<proteinExistence type="predicted"/>
<dbReference type="HOGENOM" id="CLU_337488_0_0_1"/>
<name>B4JPN3_DROGR</name>
<dbReference type="Proteomes" id="UP000001070">
    <property type="component" value="Unassembled WGS sequence"/>
</dbReference>
<keyword evidence="7" id="KW-0539">Nucleus</keyword>
<keyword evidence="2" id="KW-0479">Metal-binding</keyword>
<dbReference type="InterPro" id="IPR013088">
    <property type="entry name" value="Znf_NHR/GATA"/>
</dbReference>
<dbReference type="SMART" id="SM00401">
    <property type="entry name" value="ZnF_GATA"/>
    <property type="match status" value="1"/>
</dbReference>
<keyword evidence="4" id="KW-0862">Zinc</keyword>